<name>A0A2T8KMC2_9POAL</name>
<proteinExistence type="predicted"/>
<feature type="compositionally biased region" description="Basic and acidic residues" evidence="1">
    <location>
        <begin position="50"/>
        <end position="60"/>
    </location>
</feature>
<dbReference type="EMBL" id="CM008047">
    <property type="protein sequence ID" value="PVH63338.1"/>
    <property type="molecule type" value="Genomic_DNA"/>
</dbReference>
<dbReference type="Proteomes" id="UP000243499">
    <property type="component" value="Chromosome 2"/>
</dbReference>
<evidence type="ECO:0000313" key="2">
    <source>
        <dbReference type="EMBL" id="PVH63338.1"/>
    </source>
</evidence>
<feature type="compositionally biased region" description="Basic and acidic residues" evidence="1">
    <location>
        <begin position="95"/>
        <end position="104"/>
    </location>
</feature>
<gene>
    <name evidence="2" type="ORF">PAHAL_2G007100</name>
</gene>
<reference evidence="2" key="1">
    <citation type="submission" date="2018-04" db="EMBL/GenBank/DDBJ databases">
        <title>WGS assembly of Panicum hallii.</title>
        <authorList>
            <person name="Lovell J."/>
            <person name="Jenkins J."/>
            <person name="Lowry D."/>
            <person name="Mamidi S."/>
            <person name="Sreedasyam A."/>
            <person name="Weng X."/>
            <person name="Barry K."/>
            <person name="Bonette J."/>
            <person name="Campitelli B."/>
            <person name="Daum C."/>
            <person name="Gordon S."/>
            <person name="Gould B."/>
            <person name="Lipzen A."/>
            <person name="Macqueen A."/>
            <person name="Palacio-Mejia J."/>
            <person name="Plott C."/>
            <person name="Shakirov E."/>
            <person name="Shu S."/>
            <person name="Yoshinaga Y."/>
            <person name="Zane M."/>
            <person name="Rokhsar D."/>
            <person name="Grimwood J."/>
            <person name="Schmutz J."/>
            <person name="Juenger T."/>
        </authorList>
    </citation>
    <scope>NUCLEOTIDE SEQUENCE [LARGE SCALE GENOMIC DNA]</scope>
    <source>
        <strain evidence="2">FIL2</strain>
    </source>
</reference>
<accession>A0A2T8KMC2</accession>
<organism evidence="2">
    <name type="scientific">Panicum hallii</name>
    <dbReference type="NCBI Taxonomy" id="206008"/>
    <lineage>
        <taxon>Eukaryota</taxon>
        <taxon>Viridiplantae</taxon>
        <taxon>Streptophyta</taxon>
        <taxon>Embryophyta</taxon>
        <taxon>Tracheophyta</taxon>
        <taxon>Spermatophyta</taxon>
        <taxon>Magnoliopsida</taxon>
        <taxon>Liliopsida</taxon>
        <taxon>Poales</taxon>
        <taxon>Poaceae</taxon>
        <taxon>PACMAD clade</taxon>
        <taxon>Panicoideae</taxon>
        <taxon>Panicodae</taxon>
        <taxon>Paniceae</taxon>
        <taxon>Panicinae</taxon>
        <taxon>Panicum</taxon>
        <taxon>Panicum sect. Panicum</taxon>
    </lineage>
</organism>
<dbReference type="Gramene" id="PVH63338">
    <property type="protein sequence ID" value="PVH63338"/>
    <property type="gene ID" value="PAHAL_2G007100"/>
</dbReference>
<evidence type="ECO:0000256" key="1">
    <source>
        <dbReference type="SAM" id="MobiDB-lite"/>
    </source>
</evidence>
<feature type="region of interest" description="Disordered" evidence="1">
    <location>
        <begin position="1"/>
        <end position="104"/>
    </location>
</feature>
<sequence length="104" mass="11394">MQIFRIGSRAPGAAGRARALDTAGHREASRSHKRQTHTHRLGRCKAGIQKMERQRDREDEQASPAAGSPAARSTVEDSSIQPPLRGEEELNLTTLEERDSCCSG</sequence>
<feature type="compositionally biased region" description="Low complexity" evidence="1">
    <location>
        <begin position="62"/>
        <end position="71"/>
    </location>
</feature>
<protein>
    <submittedName>
        <fullName evidence="2">Uncharacterized protein</fullName>
    </submittedName>
</protein>
<feature type="compositionally biased region" description="Low complexity" evidence="1">
    <location>
        <begin position="7"/>
        <end position="17"/>
    </location>
</feature>
<feature type="compositionally biased region" description="Basic residues" evidence="1">
    <location>
        <begin position="31"/>
        <end position="43"/>
    </location>
</feature>
<dbReference type="AlphaFoldDB" id="A0A2T8KMC2"/>